<keyword evidence="1" id="KW-1133">Transmembrane helix</keyword>
<keyword evidence="3" id="KW-1185">Reference proteome</keyword>
<name>A0A552X0Y1_9GAMM</name>
<protein>
    <submittedName>
        <fullName evidence="2">Uncharacterized protein</fullName>
    </submittedName>
</protein>
<dbReference type="RefSeq" id="WP_143235682.1">
    <property type="nucleotide sequence ID" value="NZ_VJWL01000002.1"/>
</dbReference>
<proteinExistence type="predicted"/>
<sequence length="113" mass="12887">MDKGEYITTLSKIQAGLYPVRIDSDKFVSRRFIAELIEKGYVSAKIQTPNNSTFVNLSLTADGRVKLAKLKRENPWLTKMLLLKSIKINGFHILFGLLSAYFINALMKLFFGR</sequence>
<comment type="caution">
    <text evidence="2">The sequence shown here is derived from an EMBL/GenBank/DDBJ whole genome shotgun (WGS) entry which is preliminary data.</text>
</comment>
<evidence type="ECO:0000313" key="2">
    <source>
        <dbReference type="EMBL" id="TRW48697.1"/>
    </source>
</evidence>
<keyword evidence="1" id="KW-0812">Transmembrane</keyword>
<accession>A0A552X0Y1</accession>
<dbReference type="Proteomes" id="UP000320359">
    <property type="component" value="Unassembled WGS sequence"/>
</dbReference>
<dbReference type="AlphaFoldDB" id="A0A552X0Y1"/>
<organism evidence="2 3">
    <name type="scientific">Aliidiomarina halalkaliphila</name>
    <dbReference type="NCBI Taxonomy" id="2593535"/>
    <lineage>
        <taxon>Bacteria</taxon>
        <taxon>Pseudomonadati</taxon>
        <taxon>Pseudomonadota</taxon>
        <taxon>Gammaproteobacteria</taxon>
        <taxon>Alteromonadales</taxon>
        <taxon>Idiomarinaceae</taxon>
        <taxon>Aliidiomarina</taxon>
    </lineage>
</organism>
<reference evidence="2 3" key="1">
    <citation type="submission" date="2019-07" db="EMBL/GenBank/DDBJ databases">
        <authorList>
            <person name="Yang M."/>
            <person name="Zhao D."/>
            <person name="Xiang H."/>
        </authorList>
    </citation>
    <scope>NUCLEOTIDE SEQUENCE [LARGE SCALE GENOMIC DNA]</scope>
    <source>
        <strain evidence="2 3">IM1326</strain>
    </source>
</reference>
<dbReference type="EMBL" id="VJWL01000002">
    <property type="protein sequence ID" value="TRW48697.1"/>
    <property type="molecule type" value="Genomic_DNA"/>
</dbReference>
<feature type="transmembrane region" description="Helical" evidence="1">
    <location>
        <begin position="90"/>
        <end position="111"/>
    </location>
</feature>
<evidence type="ECO:0000313" key="3">
    <source>
        <dbReference type="Proteomes" id="UP000320359"/>
    </source>
</evidence>
<dbReference type="OrthoDB" id="9972962at2"/>
<evidence type="ECO:0000256" key="1">
    <source>
        <dbReference type="SAM" id="Phobius"/>
    </source>
</evidence>
<gene>
    <name evidence="2" type="ORF">FM042_06840</name>
</gene>
<keyword evidence="1" id="KW-0472">Membrane</keyword>